<dbReference type="AlphaFoldDB" id="A0A453SCD6"/>
<evidence type="ECO:0000313" key="2">
    <source>
        <dbReference type="EnsemblPlants" id="AET7Gv20891300.1"/>
    </source>
</evidence>
<protein>
    <submittedName>
        <fullName evidence="2">Uncharacterized protein</fullName>
    </submittedName>
</protein>
<dbReference type="PANTHER" id="PTHR47605:SF2">
    <property type="entry name" value="TRANSCRIPTIONAL ELONGATION REGULATOR MINIYO"/>
    <property type="match status" value="1"/>
</dbReference>
<organism evidence="2 3">
    <name type="scientific">Aegilops tauschii subsp. strangulata</name>
    <name type="common">Goatgrass</name>
    <dbReference type="NCBI Taxonomy" id="200361"/>
    <lineage>
        <taxon>Eukaryota</taxon>
        <taxon>Viridiplantae</taxon>
        <taxon>Streptophyta</taxon>
        <taxon>Embryophyta</taxon>
        <taxon>Tracheophyta</taxon>
        <taxon>Spermatophyta</taxon>
        <taxon>Magnoliopsida</taxon>
        <taxon>Liliopsida</taxon>
        <taxon>Poales</taxon>
        <taxon>Poaceae</taxon>
        <taxon>BOP clade</taxon>
        <taxon>Pooideae</taxon>
        <taxon>Triticodae</taxon>
        <taxon>Triticeae</taxon>
        <taxon>Triticinae</taxon>
        <taxon>Aegilops</taxon>
    </lineage>
</organism>
<proteinExistence type="predicted"/>
<feature type="region of interest" description="Disordered" evidence="1">
    <location>
        <begin position="1"/>
        <end position="53"/>
    </location>
</feature>
<reference evidence="2" key="3">
    <citation type="journal article" date="2017" name="Nature">
        <title>Genome sequence of the progenitor of the wheat D genome Aegilops tauschii.</title>
        <authorList>
            <person name="Luo M.C."/>
            <person name="Gu Y.Q."/>
            <person name="Puiu D."/>
            <person name="Wang H."/>
            <person name="Twardziok S.O."/>
            <person name="Deal K.R."/>
            <person name="Huo N."/>
            <person name="Zhu T."/>
            <person name="Wang L."/>
            <person name="Wang Y."/>
            <person name="McGuire P.E."/>
            <person name="Liu S."/>
            <person name="Long H."/>
            <person name="Ramasamy R.K."/>
            <person name="Rodriguez J.C."/>
            <person name="Van S.L."/>
            <person name="Yuan L."/>
            <person name="Wang Z."/>
            <person name="Xia Z."/>
            <person name="Xiao L."/>
            <person name="Anderson O.D."/>
            <person name="Ouyang S."/>
            <person name="Liang Y."/>
            <person name="Zimin A.V."/>
            <person name="Pertea G."/>
            <person name="Qi P."/>
            <person name="Bennetzen J.L."/>
            <person name="Dai X."/>
            <person name="Dawson M.W."/>
            <person name="Muller H.G."/>
            <person name="Kugler K."/>
            <person name="Rivarola-Duarte L."/>
            <person name="Spannagl M."/>
            <person name="Mayer K.F.X."/>
            <person name="Lu F.H."/>
            <person name="Bevan M.W."/>
            <person name="Leroy P."/>
            <person name="Li P."/>
            <person name="You F.M."/>
            <person name="Sun Q."/>
            <person name="Liu Z."/>
            <person name="Lyons E."/>
            <person name="Wicker T."/>
            <person name="Salzberg S.L."/>
            <person name="Devos K.M."/>
            <person name="Dvorak J."/>
        </authorList>
    </citation>
    <scope>NUCLEOTIDE SEQUENCE [LARGE SCALE GENOMIC DNA]</scope>
    <source>
        <strain evidence="2">cv. AL8/78</strain>
    </source>
</reference>
<dbReference type="PANTHER" id="PTHR47605">
    <property type="entry name" value="TRANSCRIPTIONAL ELONGATION REGULATOR MINIYO"/>
    <property type="match status" value="1"/>
</dbReference>
<feature type="compositionally biased region" description="Pro residues" evidence="1">
    <location>
        <begin position="8"/>
        <end position="17"/>
    </location>
</feature>
<dbReference type="EnsemblPlants" id="AET7Gv20891300.1">
    <property type="protein sequence ID" value="AET7Gv20891300.1"/>
    <property type="gene ID" value="AET7Gv20891300"/>
</dbReference>
<feature type="compositionally biased region" description="Low complexity" evidence="1">
    <location>
        <begin position="95"/>
        <end position="104"/>
    </location>
</feature>
<sequence>KKKRSPPQRIPSFPPWLLPLKPSLADYQGRAPLTRPPMEDATKRRHQPGALPARRKVVEEPFDPPPPPPAAAAAAATVASPAHLVGAIVEKGFSAAAPSSAPRPTVLPFPVARHRSHGPVSRRCRPSLKP</sequence>
<dbReference type="InterPro" id="IPR055326">
    <property type="entry name" value="MINIYO"/>
</dbReference>
<evidence type="ECO:0000313" key="3">
    <source>
        <dbReference type="Proteomes" id="UP000015105"/>
    </source>
</evidence>
<keyword evidence="3" id="KW-1185">Reference proteome</keyword>
<name>A0A453SCD6_AEGTS</name>
<reference evidence="2" key="4">
    <citation type="submission" date="2019-03" db="UniProtKB">
        <authorList>
            <consortium name="EnsemblPlants"/>
        </authorList>
    </citation>
    <scope>IDENTIFICATION</scope>
</reference>
<dbReference type="Gramene" id="AET7Gv20891300.1">
    <property type="protein sequence ID" value="AET7Gv20891300.1"/>
    <property type="gene ID" value="AET7Gv20891300"/>
</dbReference>
<dbReference type="Proteomes" id="UP000015105">
    <property type="component" value="Chromosome 7D"/>
</dbReference>
<accession>A0A453SCD6</accession>
<feature type="region of interest" description="Disordered" evidence="1">
    <location>
        <begin position="95"/>
        <end position="130"/>
    </location>
</feature>
<reference evidence="3" key="1">
    <citation type="journal article" date="2014" name="Science">
        <title>Ancient hybridizations among the ancestral genomes of bread wheat.</title>
        <authorList>
            <consortium name="International Wheat Genome Sequencing Consortium,"/>
            <person name="Marcussen T."/>
            <person name="Sandve S.R."/>
            <person name="Heier L."/>
            <person name="Spannagl M."/>
            <person name="Pfeifer M."/>
            <person name="Jakobsen K.S."/>
            <person name="Wulff B.B."/>
            <person name="Steuernagel B."/>
            <person name="Mayer K.F."/>
            <person name="Olsen O.A."/>
        </authorList>
    </citation>
    <scope>NUCLEOTIDE SEQUENCE [LARGE SCALE GENOMIC DNA]</scope>
    <source>
        <strain evidence="3">cv. AL8/78</strain>
    </source>
</reference>
<evidence type="ECO:0000256" key="1">
    <source>
        <dbReference type="SAM" id="MobiDB-lite"/>
    </source>
</evidence>
<reference evidence="2" key="5">
    <citation type="journal article" date="2021" name="G3 (Bethesda)">
        <title>Aegilops tauschii genome assembly Aet v5.0 features greater sequence contiguity and improved annotation.</title>
        <authorList>
            <person name="Wang L."/>
            <person name="Zhu T."/>
            <person name="Rodriguez J.C."/>
            <person name="Deal K.R."/>
            <person name="Dubcovsky J."/>
            <person name="McGuire P.E."/>
            <person name="Lux T."/>
            <person name="Spannagl M."/>
            <person name="Mayer K.F.X."/>
            <person name="Baldrich P."/>
            <person name="Meyers B.C."/>
            <person name="Huo N."/>
            <person name="Gu Y.Q."/>
            <person name="Zhou H."/>
            <person name="Devos K.M."/>
            <person name="Bennetzen J.L."/>
            <person name="Unver T."/>
            <person name="Budak H."/>
            <person name="Gulick P.J."/>
            <person name="Galiba G."/>
            <person name="Kalapos B."/>
            <person name="Nelson D.R."/>
            <person name="Li P."/>
            <person name="You F.M."/>
            <person name="Luo M.C."/>
            <person name="Dvorak J."/>
        </authorList>
    </citation>
    <scope>NUCLEOTIDE SEQUENCE [LARGE SCALE GENOMIC DNA]</scope>
    <source>
        <strain evidence="2">cv. AL8/78</strain>
    </source>
</reference>
<feature type="compositionally biased region" description="Basic residues" evidence="1">
    <location>
        <begin position="112"/>
        <end position="130"/>
    </location>
</feature>
<reference evidence="3" key="2">
    <citation type="journal article" date="2017" name="Nat. Plants">
        <title>The Aegilops tauschii genome reveals multiple impacts of transposons.</title>
        <authorList>
            <person name="Zhao G."/>
            <person name="Zou C."/>
            <person name="Li K."/>
            <person name="Wang K."/>
            <person name="Li T."/>
            <person name="Gao L."/>
            <person name="Zhang X."/>
            <person name="Wang H."/>
            <person name="Yang Z."/>
            <person name="Liu X."/>
            <person name="Jiang W."/>
            <person name="Mao L."/>
            <person name="Kong X."/>
            <person name="Jiao Y."/>
            <person name="Jia J."/>
        </authorList>
    </citation>
    <scope>NUCLEOTIDE SEQUENCE [LARGE SCALE GENOMIC DNA]</scope>
    <source>
        <strain evidence="3">cv. AL8/78</strain>
    </source>
</reference>